<feature type="signal peptide" evidence="1">
    <location>
        <begin position="1"/>
        <end position="20"/>
    </location>
</feature>
<reference evidence="2 3" key="1">
    <citation type="submission" date="2019-06" db="EMBL/GenBank/DDBJ databases">
        <title>Whole genome shotgun sequence of Vibrio comitans NBRC 102076.</title>
        <authorList>
            <person name="Hosoyama A."/>
            <person name="Uohara A."/>
            <person name="Ohji S."/>
            <person name="Ichikawa N."/>
        </authorList>
    </citation>
    <scope>NUCLEOTIDE SEQUENCE [LARGE SCALE GENOMIC DNA]</scope>
    <source>
        <strain evidence="2 3">NBRC 102076</strain>
    </source>
</reference>
<accession>A0A4Y3IP20</accession>
<evidence type="ECO:0000313" key="3">
    <source>
        <dbReference type="Proteomes" id="UP000318242"/>
    </source>
</evidence>
<comment type="caution">
    <text evidence="2">The sequence shown here is derived from an EMBL/GenBank/DDBJ whole genome shotgun (WGS) entry which is preliminary data.</text>
</comment>
<organism evidence="2 3">
    <name type="scientific">Vibrio comitans NBRC 102076</name>
    <dbReference type="NCBI Taxonomy" id="1219078"/>
    <lineage>
        <taxon>Bacteria</taxon>
        <taxon>Pseudomonadati</taxon>
        <taxon>Pseudomonadota</taxon>
        <taxon>Gammaproteobacteria</taxon>
        <taxon>Vibrionales</taxon>
        <taxon>Vibrionaceae</taxon>
        <taxon>Vibrio</taxon>
    </lineage>
</organism>
<dbReference type="Proteomes" id="UP000318242">
    <property type="component" value="Unassembled WGS sequence"/>
</dbReference>
<proteinExistence type="predicted"/>
<dbReference type="AlphaFoldDB" id="A0A4Y3IP20"/>
<sequence length="358" mass="40456">MKFKSLLIAAITLFSSASYAIDPPSGVRPCCAFGINMKSELGVVPVPFFRVNNIVELSDLEEHLYNDGEQGVASSLMGTGAESNGLIYTSKGGIIDTAHVRDTADYTLYLHSQIQGQLGTKQQVILEDELRSRVIEMTDKPVDMTSEEQAQAEIELSALLAFRLAQWHEVAQWFGFTSVAGFKEYPSAYSPEDLYSNMLGSFIAIEILENNPNPTKEEYQQAFSKIFLRKLAELGAQDKDRTEEVMDGLDKKWWDSGKRLPNKWVVKTRDYEPRLTITPHWGDTDDRVTTSLAQYEGLEDFGYLTLVATNSEKNFSALPGYLKERHVWTKKQFSEIAQFAKKVDDQHKLNNNQLLPPY</sequence>
<protein>
    <submittedName>
        <fullName evidence="2">Membrane protein</fullName>
    </submittedName>
</protein>
<dbReference type="InterPro" id="IPR025130">
    <property type="entry name" value="DUF4056"/>
</dbReference>
<keyword evidence="3" id="KW-1185">Reference proteome</keyword>
<dbReference type="OrthoDB" id="1164519at2"/>
<dbReference type="EMBL" id="BJLH01000009">
    <property type="protein sequence ID" value="GEA61007.1"/>
    <property type="molecule type" value="Genomic_DNA"/>
</dbReference>
<name>A0A4Y3IP20_9VIBR</name>
<keyword evidence="1" id="KW-0732">Signal</keyword>
<feature type="chain" id="PRO_5021305737" evidence="1">
    <location>
        <begin position="21"/>
        <end position="358"/>
    </location>
</feature>
<dbReference type="RefSeq" id="WP_141271401.1">
    <property type="nucleotide sequence ID" value="NZ_BJLH01000009.1"/>
</dbReference>
<evidence type="ECO:0000313" key="2">
    <source>
        <dbReference type="EMBL" id="GEA61007.1"/>
    </source>
</evidence>
<evidence type="ECO:0000256" key="1">
    <source>
        <dbReference type="SAM" id="SignalP"/>
    </source>
</evidence>
<gene>
    <name evidence="2" type="ORF">VCO01S_22000</name>
</gene>
<dbReference type="Pfam" id="PF13265">
    <property type="entry name" value="DUF4056"/>
    <property type="match status" value="1"/>
</dbReference>